<comment type="caution">
    <text evidence="3">The sequence shown here is derived from an EMBL/GenBank/DDBJ whole genome shotgun (WGS) entry which is preliminary data.</text>
</comment>
<dbReference type="Gene3D" id="1.10.260.40">
    <property type="entry name" value="lambda repressor-like DNA-binding domains"/>
    <property type="match status" value="1"/>
</dbReference>
<evidence type="ECO:0000256" key="1">
    <source>
        <dbReference type="SAM" id="MobiDB-lite"/>
    </source>
</evidence>
<proteinExistence type="predicted"/>
<dbReference type="InterPro" id="IPR043917">
    <property type="entry name" value="DUF5753"/>
</dbReference>
<keyword evidence="4" id="KW-1185">Reference proteome</keyword>
<dbReference type="SMART" id="SM00530">
    <property type="entry name" value="HTH_XRE"/>
    <property type="match status" value="1"/>
</dbReference>
<accession>A0ABV1UU73</accession>
<dbReference type="PROSITE" id="PS50943">
    <property type="entry name" value="HTH_CROC1"/>
    <property type="match status" value="1"/>
</dbReference>
<feature type="region of interest" description="Disordered" evidence="1">
    <location>
        <begin position="1"/>
        <end position="26"/>
    </location>
</feature>
<protein>
    <submittedName>
        <fullName evidence="3">Helix-turn-helix transcriptional regulator</fullName>
    </submittedName>
</protein>
<evidence type="ECO:0000313" key="4">
    <source>
        <dbReference type="Proteomes" id="UP001445472"/>
    </source>
</evidence>
<dbReference type="Pfam" id="PF13560">
    <property type="entry name" value="HTH_31"/>
    <property type="match status" value="1"/>
</dbReference>
<dbReference type="InterPro" id="IPR001387">
    <property type="entry name" value="Cro/C1-type_HTH"/>
</dbReference>
<dbReference type="SUPFAM" id="SSF47413">
    <property type="entry name" value="lambda repressor-like DNA-binding domains"/>
    <property type="match status" value="1"/>
</dbReference>
<dbReference type="Pfam" id="PF19054">
    <property type="entry name" value="DUF5753"/>
    <property type="match status" value="1"/>
</dbReference>
<evidence type="ECO:0000313" key="3">
    <source>
        <dbReference type="EMBL" id="MER6614340.1"/>
    </source>
</evidence>
<dbReference type="Proteomes" id="UP001445472">
    <property type="component" value="Unassembled WGS sequence"/>
</dbReference>
<reference evidence="3 4" key="1">
    <citation type="submission" date="2024-06" db="EMBL/GenBank/DDBJ databases">
        <title>The Natural Products Discovery Center: Release of the First 8490 Sequenced Strains for Exploring Actinobacteria Biosynthetic Diversity.</title>
        <authorList>
            <person name="Kalkreuter E."/>
            <person name="Kautsar S.A."/>
            <person name="Yang D."/>
            <person name="Bader C.D."/>
            <person name="Teijaro C.N."/>
            <person name="Fluegel L."/>
            <person name="Davis C.M."/>
            <person name="Simpson J.R."/>
            <person name="Lauterbach L."/>
            <person name="Steele A.D."/>
            <person name="Gui C."/>
            <person name="Meng S."/>
            <person name="Li G."/>
            <person name="Viehrig K."/>
            <person name="Ye F."/>
            <person name="Su P."/>
            <person name="Kiefer A.F."/>
            <person name="Nichols A."/>
            <person name="Cepeda A.J."/>
            <person name="Yan W."/>
            <person name="Fan B."/>
            <person name="Jiang Y."/>
            <person name="Adhikari A."/>
            <person name="Zheng C.-J."/>
            <person name="Schuster L."/>
            <person name="Cowan T.M."/>
            <person name="Smanski M.J."/>
            <person name="Chevrette M.G."/>
            <person name="De Carvalho L.P.S."/>
            <person name="Shen B."/>
        </authorList>
    </citation>
    <scope>NUCLEOTIDE SEQUENCE [LARGE SCALE GENOMIC DNA]</scope>
    <source>
        <strain evidence="3 4">NPDC000837</strain>
    </source>
</reference>
<dbReference type="CDD" id="cd00093">
    <property type="entry name" value="HTH_XRE"/>
    <property type="match status" value="1"/>
</dbReference>
<dbReference type="InterPro" id="IPR010982">
    <property type="entry name" value="Lambda_DNA-bd_dom_sf"/>
</dbReference>
<organism evidence="3 4">
    <name type="scientific">Streptomyces xantholiticus</name>
    <dbReference type="NCBI Taxonomy" id="68285"/>
    <lineage>
        <taxon>Bacteria</taxon>
        <taxon>Bacillati</taxon>
        <taxon>Actinomycetota</taxon>
        <taxon>Actinomycetes</taxon>
        <taxon>Kitasatosporales</taxon>
        <taxon>Streptomycetaceae</taxon>
        <taxon>Streptomyces</taxon>
    </lineage>
</organism>
<evidence type="ECO:0000259" key="2">
    <source>
        <dbReference type="PROSITE" id="PS50943"/>
    </source>
</evidence>
<feature type="domain" description="HTH cro/C1-type" evidence="2">
    <location>
        <begin position="33"/>
        <end position="86"/>
    </location>
</feature>
<dbReference type="EMBL" id="JBEPBX010000009">
    <property type="protein sequence ID" value="MER6614340.1"/>
    <property type="molecule type" value="Genomic_DNA"/>
</dbReference>
<sequence>MAAGGGSAVEDNGPASGAEPESSDSLKSFGEVVKALRRRARLTQEPFAPQVRYSVPTVASIEQGRRFPPVDFVDRAEEVLDAFGVLKGAAKHLSRRPGIASWFRQWAQLEAEAVNLCTYECRLIPGLLQTEAYARALFSERLPPLGDEQIEERLTARTERQRLLRERPNTAFSFIVEEHVLRRGVAACAELLPHILALAELRDIEVQVMPQTRVTHAGIDGPIRLLETPDNKWFAYCEGQESGQFVSDPKVVSMLQMRYARMRSQALSLEESGGLLRRMRGAA</sequence>
<gene>
    <name evidence="3" type="ORF">ABT276_13370</name>
</gene>
<dbReference type="RefSeq" id="WP_351976204.1">
    <property type="nucleotide sequence ID" value="NZ_JBEPBX010000009.1"/>
</dbReference>
<name>A0ABV1UU73_9ACTN</name>